<feature type="domain" description="ABC transmembrane type-1" evidence="9">
    <location>
        <begin position="200"/>
        <end position="437"/>
    </location>
</feature>
<evidence type="ECO:0000256" key="5">
    <source>
        <dbReference type="ARBA" id="ARBA00022840"/>
    </source>
</evidence>
<dbReference type="SUPFAM" id="SSF90123">
    <property type="entry name" value="ABC transporter transmembrane region"/>
    <property type="match status" value="1"/>
</dbReference>
<gene>
    <name evidence="10" type="ORF">HYC85_013155</name>
</gene>
<feature type="transmembrane region" description="Helical" evidence="8">
    <location>
        <begin position="317"/>
        <end position="344"/>
    </location>
</feature>
<name>A0A7J7H673_CAMSI</name>
<comment type="caution">
    <text evidence="10">The sequence shown here is derived from an EMBL/GenBank/DDBJ whole genome shotgun (WGS) entry which is preliminary data.</text>
</comment>
<dbReference type="InterPro" id="IPR036640">
    <property type="entry name" value="ABC1_TM_sf"/>
</dbReference>
<feature type="transmembrane region" description="Helical" evidence="8">
    <location>
        <begin position="193"/>
        <end position="214"/>
    </location>
</feature>
<keyword evidence="3 8" id="KW-0812">Transmembrane</keyword>
<reference evidence="10 11" key="2">
    <citation type="submission" date="2020-07" db="EMBL/GenBank/DDBJ databases">
        <title>Genome assembly of wild tea tree DASZ reveals pedigree and selection history of tea varieties.</title>
        <authorList>
            <person name="Zhang W."/>
        </authorList>
    </citation>
    <scope>NUCLEOTIDE SEQUENCE [LARGE SCALE GENOMIC DNA]</scope>
    <source>
        <strain evidence="11">cv. G240</strain>
        <tissue evidence="10">Leaf</tissue>
    </source>
</reference>
<dbReference type="InterPro" id="IPR011527">
    <property type="entry name" value="ABC1_TM_dom"/>
</dbReference>
<evidence type="ECO:0000256" key="2">
    <source>
        <dbReference type="ARBA" id="ARBA00022448"/>
    </source>
</evidence>
<evidence type="ECO:0000256" key="1">
    <source>
        <dbReference type="ARBA" id="ARBA00004141"/>
    </source>
</evidence>
<dbReference type="InterPro" id="IPR044746">
    <property type="entry name" value="ABCC_6TM_D1"/>
</dbReference>
<keyword evidence="2" id="KW-0813">Transport</keyword>
<evidence type="ECO:0000256" key="8">
    <source>
        <dbReference type="SAM" id="Phobius"/>
    </source>
</evidence>
<evidence type="ECO:0000259" key="9">
    <source>
        <dbReference type="PROSITE" id="PS50929"/>
    </source>
</evidence>
<dbReference type="GO" id="GO:0005524">
    <property type="term" value="F:ATP binding"/>
    <property type="evidence" value="ECO:0007669"/>
    <property type="project" value="UniProtKB-KW"/>
</dbReference>
<dbReference type="GO" id="GO:0016020">
    <property type="term" value="C:membrane"/>
    <property type="evidence" value="ECO:0007669"/>
    <property type="project" value="UniProtKB-SubCell"/>
</dbReference>
<sequence length="445" mass="50982">MEAELIALATANDEANWLRDLLNEIFCWEKPIPPILIHCDSTAAIGRVNNRYYNDPLTKALARDRVWNTSRGMGLKPIEYSRSYLLEHPLQNSPIIDELYAALQGEEVDTGDEINMDDNVTPFAKAGFLSRLSFWWSNPLLKKGKDKILEDKEIPKLRQTDQAETCYFRFMEQLSKQKEKGTPNPPILSTIFFWQWKAILVSGFFALIKVLTLATSPMLLKAFIEVAQGKETFKYEGYAITAESLSQRQWYFQTRVIGLQVRSLLSVAIYKKQLRLSNAAMTIYSPAEITNYVTVDAYRIGEFPYWFHQIWTTPLQICLAILIIYYSIGLATIAALIVIILIALGNYPIAKLHHKHQTNLSGAQGRRLKAITETLTNMKILKLHAWENHFKNVIESLRRNESNYLSAVLSIKGYGVVLFWSSTTLVSIVTFWACYFLKIPLNYSN</sequence>
<keyword evidence="5" id="KW-0067">ATP-binding</keyword>
<evidence type="ECO:0000256" key="6">
    <source>
        <dbReference type="ARBA" id="ARBA00022989"/>
    </source>
</evidence>
<comment type="subcellular location">
    <subcellularLocation>
        <location evidence="1">Membrane</location>
        <topology evidence="1">Multi-pass membrane protein</topology>
    </subcellularLocation>
</comment>
<dbReference type="EMBL" id="JACBKZ010000006">
    <property type="protein sequence ID" value="KAF5947198.1"/>
    <property type="molecule type" value="Genomic_DNA"/>
</dbReference>
<protein>
    <recommendedName>
        <fullName evidence="9">ABC transmembrane type-1 domain-containing protein</fullName>
    </recommendedName>
</protein>
<organism evidence="10 11">
    <name type="scientific">Camellia sinensis</name>
    <name type="common">Tea plant</name>
    <name type="synonym">Thea sinensis</name>
    <dbReference type="NCBI Taxonomy" id="4442"/>
    <lineage>
        <taxon>Eukaryota</taxon>
        <taxon>Viridiplantae</taxon>
        <taxon>Streptophyta</taxon>
        <taxon>Embryophyta</taxon>
        <taxon>Tracheophyta</taxon>
        <taxon>Spermatophyta</taxon>
        <taxon>Magnoliopsida</taxon>
        <taxon>eudicotyledons</taxon>
        <taxon>Gunneridae</taxon>
        <taxon>Pentapetalae</taxon>
        <taxon>asterids</taxon>
        <taxon>Ericales</taxon>
        <taxon>Theaceae</taxon>
        <taxon>Camellia</taxon>
    </lineage>
</organism>
<dbReference type="Proteomes" id="UP000593564">
    <property type="component" value="Unassembled WGS sequence"/>
</dbReference>
<evidence type="ECO:0000256" key="7">
    <source>
        <dbReference type="ARBA" id="ARBA00023136"/>
    </source>
</evidence>
<keyword evidence="7 8" id="KW-0472">Membrane</keyword>
<keyword evidence="4" id="KW-0547">Nucleotide-binding</keyword>
<dbReference type="GO" id="GO:0140359">
    <property type="term" value="F:ABC-type transporter activity"/>
    <property type="evidence" value="ECO:0007669"/>
    <property type="project" value="InterPro"/>
</dbReference>
<evidence type="ECO:0000256" key="4">
    <source>
        <dbReference type="ARBA" id="ARBA00022741"/>
    </source>
</evidence>
<dbReference type="PANTHER" id="PTHR24223:SF263">
    <property type="entry name" value="ABC-TYPE XENOBIOTIC TRANSPORTER"/>
    <property type="match status" value="1"/>
</dbReference>
<evidence type="ECO:0000313" key="11">
    <source>
        <dbReference type="Proteomes" id="UP000593564"/>
    </source>
</evidence>
<dbReference type="Gene3D" id="1.20.1560.10">
    <property type="entry name" value="ABC transporter type 1, transmembrane domain"/>
    <property type="match status" value="1"/>
</dbReference>
<evidence type="ECO:0000313" key="10">
    <source>
        <dbReference type="EMBL" id="KAF5947198.1"/>
    </source>
</evidence>
<dbReference type="FunFam" id="1.20.1560.10:FF:000003">
    <property type="entry name" value="ABC transporter C family member 10"/>
    <property type="match status" value="1"/>
</dbReference>
<dbReference type="InterPro" id="IPR050173">
    <property type="entry name" value="ABC_transporter_C-like"/>
</dbReference>
<accession>A0A7J7H673</accession>
<keyword evidence="11" id="KW-1185">Reference proteome</keyword>
<proteinExistence type="predicted"/>
<evidence type="ECO:0000256" key="3">
    <source>
        <dbReference type="ARBA" id="ARBA00022692"/>
    </source>
</evidence>
<dbReference type="Pfam" id="PF00664">
    <property type="entry name" value="ABC_membrane"/>
    <property type="match status" value="1"/>
</dbReference>
<dbReference type="PROSITE" id="PS50929">
    <property type="entry name" value="ABC_TM1F"/>
    <property type="match status" value="1"/>
</dbReference>
<dbReference type="CDD" id="cd18579">
    <property type="entry name" value="ABC_6TM_ABCC_D1"/>
    <property type="match status" value="1"/>
</dbReference>
<dbReference type="AlphaFoldDB" id="A0A7J7H673"/>
<keyword evidence="6 8" id="KW-1133">Transmembrane helix</keyword>
<feature type="transmembrane region" description="Helical" evidence="8">
    <location>
        <begin position="414"/>
        <end position="437"/>
    </location>
</feature>
<reference evidence="11" key="1">
    <citation type="journal article" date="2020" name="Nat. Commun.">
        <title>Genome assembly of wild tea tree DASZ reveals pedigree and selection history of tea varieties.</title>
        <authorList>
            <person name="Zhang W."/>
            <person name="Zhang Y."/>
            <person name="Qiu H."/>
            <person name="Guo Y."/>
            <person name="Wan H."/>
            <person name="Zhang X."/>
            <person name="Scossa F."/>
            <person name="Alseekh S."/>
            <person name="Zhang Q."/>
            <person name="Wang P."/>
            <person name="Xu L."/>
            <person name="Schmidt M.H."/>
            <person name="Jia X."/>
            <person name="Li D."/>
            <person name="Zhu A."/>
            <person name="Guo F."/>
            <person name="Chen W."/>
            <person name="Ni D."/>
            <person name="Usadel B."/>
            <person name="Fernie A.R."/>
            <person name="Wen W."/>
        </authorList>
    </citation>
    <scope>NUCLEOTIDE SEQUENCE [LARGE SCALE GENOMIC DNA]</scope>
    <source>
        <strain evidence="11">cv. G240</strain>
    </source>
</reference>
<dbReference type="PANTHER" id="PTHR24223">
    <property type="entry name" value="ATP-BINDING CASSETTE SUB-FAMILY C"/>
    <property type="match status" value="1"/>
</dbReference>